<reference evidence="2" key="1">
    <citation type="submission" date="2021-06" db="EMBL/GenBank/DDBJ databases">
        <authorList>
            <person name="Hodson N. C."/>
            <person name="Mongue J. A."/>
            <person name="Jaron S. K."/>
        </authorList>
    </citation>
    <scope>NUCLEOTIDE SEQUENCE</scope>
</reference>
<proteinExistence type="predicted"/>
<dbReference type="Proteomes" id="UP000708208">
    <property type="component" value="Unassembled WGS sequence"/>
</dbReference>
<feature type="compositionally biased region" description="Polar residues" evidence="1">
    <location>
        <begin position="612"/>
        <end position="626"/>
    </location>
</feature>
<feature type="compositionally biased region" description="Basic and acidic residues" evidence="1">
    <location>
        <begin position="466"/>
        <end position="485"/>
    </location>
</feature>
<feature type="compositionally biased region" description="Polar residues" evidence="1">
    <location>
        <begin position="652"/>
        <end position="662"/>
    </location>
</feature>
<feature type="compositionally biased region" description="Basic and acidic residues" evidence="1">
    <location>
        <begin position="552"/>
        <end position="607"/>
    </location>
</feature>
<feature type="compositionally biased region" description="Low complexity" evidence="1">
    <location>
        <begin position="1194"/>
        <end position="1204"/>
    </location>
</feature>
<name>A0A8J2PAP4_9HEXA</name>
<feature type="compositionally biased region" description="Low complexity" evidence="1">
    <location>
        <begin position="373"/>
        <end position="449"/>
    </location>
</feature>
<comment type="caution">
    <text evidence="2">The sequence shown here is derived from an EMBL/GenBank/DDBJ whole genome shotgun (WGS) entry which is preliminary data.</text>
</comment>
<organism evidence="2 3">
    <name type="scientific">Allacma fusca</name>
    <dbReference type="NCBI Taxonomy" id="39272"/>
    <lineage>
        <taxon>Eukaryota</taxon>
        <taxon>Metazoa</taxon>
        <taxon>Ecdysozoa</taxon>
        <taxon>Arthropoda</taxon>
        <taxon>Hexapoda</taxon>
        <taxon>Collembola</taxon>
        <taxon>Symphypleona</taxon>
        <taxon>Sminthuridae</taxon>
        <taxon>Allacma</taxon>
    </lineage>
</organism>
<gene>
    <name evidence="2" type="ORF">AFUS01_LOCUS21067</name>
</gene>
<feature type="compositionally biased region" description="Low complexity" evidence="1">
    <location>
        <begin position="486"/>
        <end position="510"/>
    </location>
</feature>
<feature type="compositionally biased region" description="Polar residues" evidence="1">
    <location>
        <begin position="1393"/>
        <end position="1404"/>
    </location>
</feature>
<dbReference type="PANTHER" id="PTHR31949">
    <property type="entry name" value="GASTRIC MUCIN-LIKE PROTEIN"/>
    <property type="match status" value="1"/>
</dbReference>
<feature type="region of interest" description="Disordered" evidence="1">
    <location>
        <begin position="346"/>
        <end position="714"/>
    </location>
</feature>
<dbReference type="PANTHER" id="PTHR31949:SF2">
    <property type="entry name" value="OS05G0480600 PROTEIN"/>
    <property type="match status" value="1"/>
</dbReference>
<dbReference type="EMBL" id="CAJVCH010233773">
    <property type="protein sequence ID" value="CAG7732557.1"/>
    <property type="molecule type" value="Genomic_DNA"/>
</dbReference>
<protein>
    <submittedName>
        <fullName evidence="2">Uncharacterized protein</fullName>
    </submittedName>
</protein>
<feature type="compositionally biased region" description="Basic and acidic residues" evidence="1">
    <location>
        <begin position="641"/>
        <end position="651"/>
    </location>
</feature>
<feature type="compositionally biased region" description="Polar residues" evidence="1">
    <location>
        <begin position="670"/>
        <end position="707"/>
    </location>
</feature>
<evidence type="ECO:0000256" key="1">
    <source>
        <dbReference type="SAM" id="MobiDB-lite"/>
    </source>
</evidence>
<keyword evidence="3" id="KW-1185">Reference proteome</keyword>
<feature type="compositionally biased region" description="Polar residues" evidence="1">
    <location>
        <begin position="346"/>
        <end position="357"/>
    </location>
</feature>
<feature type="region of interest" description="Disordered" evidence="1">
    <location>
        <begin position="997"/>
        <end position="1023"/>
    </location>
</feature>
<evidence type="ECO:0000313" key="3">
    <source>
        <dbReference type="Proteomes" id="UP000708208"/>
    </source>
</evidence>
<sequence>MFSFVRLPFRYSYSDQFYAKMANILLPPPIRVPEPELVFTYMDAICEKCHASMLYITPEPLPEANFDTGIVNGNKPMIIGSCGHVYHAACLLDRFCETRKFDDENEIWGRCSLPSCTTPFLLENIRTLELSTIVRRFEEPANMRVSRLEMNQQLQTALRTTEITKNRIETLHQQLIQTEANCKCKVETMDQQLKWYREQFRITNEELRRYRQSGRTPADLLRLENIDVDTTVSTSMAQPAATYSSSINSVITNVTTTPSVQTPSFVNFSFTNIPTTNTASSSTPICSTLSVNRPPGLRALTVAPPANHSTQFQPQSTAEMNRFWNPQAPSDRLRSYFRSSNGNTKFLFNAKQQVRNRTPTPPAPTPNEPKVDASVAATTVATTNVTPSVSTNKTTSTTKTTSIATSKTATKTTMSSTSSPSTSKKTVATYSKSSAAKSTSTTTTSVHSSPKMSPATAKKQNLKSTNDTKFDKPKASSSPKPDRSRSTVSNEKSKASSSTKSNSNTYATATKNSGDFKPKSSNGRSINEHRTHSNRNENSKGDYRSSSSNRNRSREKTSAEYLEEIDRIFQNRKSNSHDRRDSSKENREYRDDRSRNERRSTDRRKADGTYVPKTSSTPKETYSRQANDYRRDSPLDGQYPENRHPGYDQRRTNSGTYQSSYDNRYIANRSRMTNEQSRNSQAPSVRQSTPQRTLNSTASSGTPSPNKQVRVRGTHANVQKYRNRYLIRFGAESVELAPWHPNNSYPLQFTAIAREIGVEKFAVSIAAHNMPIIGDGHAVGLTRFIIRKETYADDIDTETLRYNMSIIDLITIFEKFKKAPKRLMVSIGNFDVFMRMPIDIFRKHFTTFLNTVMSYGAEEILFLPLIKYPEQDAHFFDEITDVISANWDGLSNGTMKVKVIPPFPKNTPQLERVRVSVMGPFYAEEYYEQQAQFIRENYVPVPINMSKKHGLVQPPYVNIPPSTASHFGIQPVENSESSIDQNLQAKIDARVESLFSNESTTTEAKPVEEQKLSSSQPTLTNEPISTISTNVESMITSPIQSEHVSDVEMEEKAYFESGDLNMETEYINPLDLSDGSLPHDIHREGELERMKLINENQNVINAEISSDTSSNNEENLENSRKQFNHDMRDRLHKSYLEHLTSTQQDIENTRKMITRVTEYTEAVNANSNKVAQAIEELQNANSCDALNLTLTNASSKNSSRSSSKSRSERNADETSVSSNQNFKAPDSVNPKKSVKKSKKSKKSPVRSSPRLSHKKEKLTLEEEALQIAANRTARLPGFAALSDTSVSDDLNLFSTTVDLTAPATVSYASEESSPTDDRNLSLKAIQESSTVPDTNTNSISQPEELSSSEILQPPIIPAPTETLSPIKETVTAEQVLEAVNYIHNVFNTCANPSTAETNTSQSQHEIGDWESQLEPGDPSSWTNNENETSVSDSVLIELGLVPKSLETFDDDDDL</sequence>
<feature type="region of interest" description="Disordered" evidence="1">
    <location>
        <begin position="1192"/>
        <end position="1258"/>
    </location>
</feature>
<feature type="region of interest" description="Disordered" evidence="1">
    <location>
        <begin position="1326"/>
        <end position="1346"/>
    </location>
</feature>
<feature type="compositionally biased region" description="Polar residues" evidence="1">
    <location>
        <begin position="1012"/>
        <end position="1023"/>
    </location>
</feature>
<feature type="compositionally biased region" description="Basic residues" evidence="1">
    <location>
        <begin position="1232"/>
        <end position="1244"/>
    </location>
</feature>
<accession>A0A8J2PAP4</accession>
<feature type="region of interest" description="Disordered" evidence="1">
    <location>
        <begin position="1393"/>
        <end position="1429"/>
    </location>
</feature>
<dbReference type="GO" id="GO:0043622">
    <property type="term" value="P:cortical microtubule organization"/>
    <property type="evidence" value="ECO:0007669"/>
    <property type="project" value="TreeGrafter"/>
</dbReference>
<dbReference type="GO" id="GO:0055028">
    <property type="term" value="C:cortical microtubule"/>
    <property type="evidence" value="ECO:0007669"/>
    <property type="project" value="TreeGrafter"/>
</dbReference>
<feature type="compositionally biased region" description="Polar residues" evidence="1">
    <location>
        <begin position="1419"/>
        <end position="1429"/>
    </location>
</feature>
<evidence type="ECO:0000313" key="2">
    <source>
        <dbReference type="EMBL" id="CAG7732557.1"/>
    </source>
</evidence>
<feature type="compositionally biased region" description="Polar residues" evidence="1">
    <location>
        <begin position="1213"/>
        <end position="1222"/>
    </location>
</feature>
<feature type="compositionally biased region" description="Basic and acidic residues" evidence="1">
    <location>
        <begin position="526"/>
        <end position="543"/>
    </location>
</feature>